<sequence>MGSVVAGCLGGGDDTGSNADSNDGSDDSGGVESASNTDGSSEADDTGADDSTETIDPSEPISYAFEAESTQQSDDGMSYSFSMHGFVTETGDAYYAISEGSGDYSSETELFYIGDTTYVRSDGQCSSVTGQQRTHSPYGAFQSYDEYQARMAGSNADGRTTINGYDAYVYRFDYTEDMAWSDFAEADDNVELETTVYIAVDTGFLLGSDYRAAEEGMTIESTSRLHSFGESFTVEPPEDC</sequence>
<comment type="caution">
    <text evidence="2">The sequence shown here is derived from an EMBL/GenBank/DDBJ whole genome shotgun (WGS) entry which is preliminary data.</text>
</comment>
<proteinExistence type="predicted"/>
<dbReference type="AlphaFoldDB" id="A0AAP2ZBE5"/>
<gene>
    <name evidence="2" type="ORF">OB919_18600</name>
</gene>
<organism evidence="2 3">
    <name type="scientific">Natronosalvus hydrolyticus</name>
    <dbReference type="NCBI Taxonomy" id="2979988"/>
    <lineage>
        <taxon>Archaea</taxon>
        <taxon>Methanobacteriati</taxon>
        <taxon>Methanobacteriota</taxon>
        <taxon>Stenosarchaea group</taxon>
        <taxon>Halobacteria</taxon>
        <taxon>Halobacteriales</taxon>
        <taxon>Natrialbaceae</taxon>
        <taxon>Natronosalvus</taxon>
    </lineage>
</organism>
<feature type="region of interest" description="Disordered" evidence="1">
    <location>
        <begin position="1"/>
        <end position="57"/>
    </location>
</feature>
<dbReference type="Proteomes" id="UP001321047">
    <property type="component" value="Unassembled WGS sequence"/>
</dbReference>
<feature type="compositionally biased region" description="Acidic residues" evidence="1">
    <location>
        <begin position="41"/>
        <end position="53"/>
    </location>
</feature>
<protein>
    <submittedName>
        <fullName evidence="2">Uncharacterized protein</fullName>
    </submittedName>
</protein>
<keyword evidence="3" id="KW-1185">Reference proteome</keyword>
<evidence type="ECO:0000313" key="3">
    <source>
        <dbReference type="Proteomes" id="UP001321047"/>
    </source>
</evidence>
<feature type="compositionally biased region" description="Low complexity" evidence="1">
    <location>
        <begin position="15"/>
        <end position="35"/>
    </location>
</feature>
<dbReference type="Gene3D" id="2.50.20.20">
    <property type="match status" value="1"/>
</dbReference>
<reference evidence="2 3" key="1">
    <citation type="submission" date="2022-09" db="EMBL/GenBank/DDBJ databases">
        <title>Enrichment on poylsaccharides allowed isolation of novel metabolic and taxonomic groups of Haloarchaea.</title>
        <authorList>
            <person name="Sorokin D.Y."/>
            <person name="Elcheninov A.G."/>
            <person name="Khizhniak T.V."/>
            <person name="Kolganova T.V."/>
            <person name="Kublanov I.V."/>
        </authorList>
    </citation>
    <scope>NUCLEOTIDE SEQUENCE [LARGE SCALE GENOMIC DNA]</scope>
    <source>
        <strain evidence="2 3">AArc-curdl1</strain>
    </source>
</reference>
<evidence type="ECO:0000313" key="2">
    <source>
        <dbReference type="EMBL" id="MCU4753963.1"/>
    </source>
</evidence>
<accession>A0AAP2ZBE5</accession>
<dbReference type="EMBL" id="JAOPJZ010000026">
    <property type="protein sequence ID" value="MCU4753963.1"/>
    <property type="molecule type" value="Genomic_DNA"/>
</dbReference>
<dbReference type="RefSeq" id="WP_342810269.1">
    <property type="nucleotide sequence ID" value="NZ_JAOPJZ010000026.1"/>
</dbReference>
<evidence type="ECO:0000256" key="1">
    <source>
        <dbReference type="SAM" id="MobiDB-lite"/>
    </source>
</evidence>
<name>A0AAP2ZBE5_9EURY</name>